<proteinExistence type="predicted"/>
<organism evidence="7 8">
    <name type="scientific">Phyllobacterium leguminum</name>
    <dbReference type="NCBI Taxonomy" id="314237"/>
    <lineage>
        <taxon>Bacteria</taxon>
        <taxon>Pseudomonadati</taxon>
        <taxon>Pseudomonadota</taxon>
        <taxon>Alphaproteobacteria</taxon>
        <taxon>Hyphomicrobiales</taxon>
        <taxon>Phyllobacteriaceae</taxon>
        <taxon>Phyllobacterium</taxon>
    </lineage>
</organism>
<feature type="transmembrane region" description="Helical" evidence="6">
    <location>
        <begin position="43"/>
        <end position="64"/>
    </location>
</feature>
<accession>A0A318T208</accession>
<keyword evidence="4 6" id="KW-0472">Membrane</keyword>
<dbReference type="Pfam" id="PF02600">
    <property type="entry name" value="DsbB"/>
    <property type="match status" value="1"/>
</dbReference>
<evidence type="ECO:0000256" key="4">
    <source>
        <dbReference type="ARBA" id="ARBA00023136"/>
    </source>
</evidence>
<dbReference type="AlphaFoldDB" id="A0A318T208"/>
<dbReference type="EMBL" id="QJTF01000021">
    <property type="protein sequence ID" value="PYE86651.1"/>
    <property type="molecule type" value="Genomic_DNA"/>
</dbReference>
<dbReference type="OrthoDB" id="3711263at2"/>
<evidence type="ECO:0000256" key="5">
    <source>
        <dbReference type="SAM" id="MobiDB-lite"/>
    </source>
</evidence>
<dbReference type="InterPro" id="IPR003752">
    <property type="entry name" value="DiS_bond_form_DsbB/BdbC"/>
</dbReference>
<feature type="transmembrane region" description="Helical" evidence="6">
    <location>
        <begin position="180"/>
        <end position="205"/>
    </location>
</feature>
<name>A0A318T208_9HYPH</name>
<dbReference type="RefSeq" id="WP_110753703.1">
    <property type="nucleotide sequence ID" value="NZ_QJTF01000021.1"/>
</dbReference>
<reference evidence="7 8" key="1">
    <citation type="submission" date="2018-06" db="EMBL/GenBank/DDBJ databases">
        <title>Genomic Encyclopedia of Type Strains, Phase III (KMG-III): the genomes of soil and plant-associated and newly described type strains.</title>
        <authorList>
            <person name="Whitman W."/>
        </authorList>
    </citation>
    <scope>NUCLEOTIDE SEQUENCE [LARGE SCALE GENOMIC DNA]</scope>
    <source>
        <strain evidence="7 8">ORS 1419</strain>
    </source>
</reference>
<sequence>MSPHRTNSPRTAPRRTSPKQTPATLATSPEPVPAEPRLATLHYLYLLAMLAVIAAILTAAMVMQYVRGELPCPLCLLQRAALFGVAFGIMQQFHSGFSFRNTGLSLLFAIFLLVVSVRQTLLDIYPRPGHEYIGSAILGLHMPVWSILIAIALLIAYAFKLIIFGNADEVRNARLADHPLIRALALVLGLYMVAIVLINFGSVILQCGLDECHTFSYKLLQ</sequence>
<keyword evidence="8" id="KW-1185">Reference proteome</keyword>
<dbReference type="Proteomes" id="UP000247454">
    <property type="component" value="Unassembled WGS sequence"/>
</dbReference>
<gene>
    <name evidence="7" type="ORF">C7477_12116</name>
</gene>
<evidence type="ECO:0000256" key="6">
    <source>
        <dbReference type="SAM" id="Phobius"/>
    </source>
</evidence>
<dbReference type="SUPFAM" id="SSF158442">
    <property type="entry name" value="DsbB-like"/>
    <property type="match status" value="1"/>
</dbReference>
<feature type="transmembrane region" description="Helical" evidence="6">
    <location>
        <begin position="70"/>
        <end position="90"/>
    </location>
</feature>
<feature type="transmembrane region" description="Helical" evidence="6">
    <location>
        <begin position="102"/>
        <end position="121"/>
    </location>
</feature>
<dbReference type="InterPro" id="IPR023380">
    <property type="entry name" value="DsbB-like_sf"/>
</dbReference>
<evidence type="ECO:0000256" key="2">
    <source>
        <dbReference type="ARBA" id="ARBA00022692"/>
    </source>
</evidence>
<dbReference type="GO" id="GO:0015035">
    <property type="term" value="F:protein-disulfide reductase activity"/>
    <property type="evidence" value="ECO:0007669"/>
    <property type="project" value="InterPro"/>
</dbReference>
<keyword evidence="2 6" id="KW-0812">Transmembrane</keyword>
<dbReference type="GO" id="GO:0006457">
    <property type="term" value="P:protein folding"/>
    <property type="evidence" value="ECO:0007669"/>
    <property type="project" value="InterPro"/>
</dbReference>
<dbReference type="GO" id="GO:0016020">
    <property type="term" value="C:membrane"/>
    <property type="evidence" value="ECO:0007669"/>
    <property type="project" value="UniProtKB-SubCell"/>
</dbReference>
<dbReference type="Gene3D" id="1.20.1550.10">
    <property type="entry name" value="DsbB-like"/>
    <property type="match status" value="1"/>
</dbReference>
<comment type="subcellular location">
    <subcellularLocation>
        <location evidence="1">Membrane</location>
        <topology evidence="1">Multi-pass membrane protein</topology>
    </subcellularLocation>
</comment>
<feature type="transmembrane region" description="Helical" evidence="6">
    <location>
        <begin position="133"/>
        <end position="159"/>
    </location>
</feature>
<protein>
    <submittedName>
        <fullName evidence="7">Disulfide bond formation protein DsbB</fullName>
    </submittedName>
</protein>
<evidence type="ECO:0000313" key="7">
    <source>
        <dbReference type="EMBL" id="PYE86651.1"/>
    </source>
</evidence>
<feature type="region of interest" description="Disordered" evidence="5">
    <location>
        <begin position="1"/>
        <end position="31"/>
    </location>
</feature>
<feature type="compositionally biased region" description="Polar residues" evidence="5">
    <location>
        <begin position="1"/>
        <end position="10"/>
    </location>
</feature>
<evidence type="ECO:0000313" key="8">
    <source>
        <dbReference type="Proteomes" id="UP000247454"/>
    </source>
</evidence>
<feature type="compositionally biased region" description="Polar residues" evidence="5">
    <location>
        <begin position="18"/>
        <end position="27"/>
    </location>
</feature>
<evidence type="ECO:0000256" key="3">
    <source>
        <dbReference type="ARBA" id="ARBA00022989"/>
    </source>
</evidence>
<comment type="caution">
    <text evidence="7">The sequence shown here is derived from an EMBL/GenBank/DDBJ whole genome shotgun (WGS) entry which is preliminary data.</text>
</comment>
<evidence type="ECO:0000256" key="1">
    <source>
        <dbReference type="ARBA" id="ARBA00004141"/>
    </source>
</evidence>
<keyword evidence="3 6" id="KW-1133">Transmembrane helix</keyword>